<name>A0A2T4Q0U6_STAWA</name>
<dbReference type="InterPro" id="IPR013078">
    <property type="entry name" value="His_Pase_superF_clade-1"/>
</dbReference>
<dbReference type="SMART" id="SM00855">
    <property type="entry name" value="PGAM"/>
    <property type="match status" value="1"/>
</dbReference>
<dbReference type="Proteomes" id="UP000240717">
    <property type="component" value="Unassembled WGS sequence"/>
</dbReference>
<dbReference type="GO" id="GO:0005829">
    <property type="term" value="C:cytosol"/>
    <property type="evidence" value="ECO:0007669"/>
    <property type="project" value="TreeGrafter"/>
</dbReference>
<dbReference type="CDD" id="cd07067">
    <property type="entry name" value="HP_PGM_like"/>
    <property type="match status" value="1"/>
</dbReference>
<dbReference type="InterPro" id="IPR051695">
    <property type="entry name" value="Phosphoglycerate_Mutase"/>
</dbReference>
<feature type="active site" description="Proton donor/acceptor" evidence="2">
    <location>
        <position position="85"/>
    </location>
</feature>
<proteinExistence type="predicted"/>
<dbReference type="SUPFAM" id="SSF53254">
    <property type="entry name" value="Phosphoglycerate mutase-like"/>
    <property type="match status" value="1"/>
</dbReference>
<dbReference type="Gene3D" id="3.40.50.1240">
    <property type="entry name" value="Phosphoglycerate mutase-like"/>
    <property type="match status" value="1"/>
</dbReference>
<evidence type="ECO:0000256" key="1">
    <source>
        <dbReference type="ARBA" id="ARBA00022801"/>
    </source>
</evidence>
<dbReference type="PANTHER" id="PTHR46517">
    <property type="entry name" value="FRUCTOSE-2,6-BISPHOSPHATASE TIGAR"/>
    <property type="match status" value="1"/>
</dbReference>
<dbReference type="STRING" id="1194526.A284_09250"/>
<dbReference type="InterPro" id="IPR029033">
    <property type="entry name" value="His_PPase_superfam"/>
</dbReference>
<dbReference type="GO" id="GO:0045820">
    <property type="term" value="P:negative regulation of glycolytic process"/>
    <property type="evidence" value="ECO:0007669"/>
    <property type="project" value="TreeGrafter"/>
</dbReference>
<feature type="active site" description="Tele-phosphohistidine intermediate" evidence="2">
    <location>
        <position position="10"/>
    </location>
</feature>
<feature type="binding site" evidence="3">
    <location>
        <position position="61"/>
    </location>
    <ligand>
        <name>substrate</name>
    </ligand>
</feature>
<dbReference type="RefSeq" id="WP_107532347.1">
    <property type="nucleotide sequence ID" value="NZ_PZEV01000015.1"/>
</dbReference>
<dbReference type="PROSITE" id="PS00175">
    <property type="entry name" value="PG_MUTASE"/>
    <property type="match status" value="1"/>
</dbReference>
<keyword evidence="1" id="KW-0378">Hydrolase</keyword>
<evidence type="ECO:0000256" key="3">
    <source>
        <dbReference type="PIRSR" id="PIRSR613078-2"/>
    </source>
</evidence>
<organism evidence="4 5">
    <name type="scientific">Staphylococcus warneri</name>
    <dbReference type="NCBI Taxonomy" id="1292"/>
    <lineage>
        <taxon>Bacteria</taxon>
        <taxon>Bacillati</taxon>
        <taxon>Bacillota</taxon>
        <taxon>Bacilli</taxon>
        <taxon>Bacillales</taxon>
        <taxon>Staphylococcaceae</taxon>
        <taxon>Staphylococcus</taxon>
    </lineage>
</organism>
<comment type="caution">
    <text evidence="4">The sequence shown here is derived from an EMBL/GenBank/DDBJ whole genome shotgun (WGS) entry which is preliminary data.</text>
</comment>
<reference evidence="4 5" key="1">
    <citation type="journal article" date="2016" name="Front. Microbiol.">
        <title>Comprehensive Phylogenetic Analysis of Bovine Non-aureus Staphylococci Species Based on Whole-Genome Sequencing.</title>
        <authorList>
            <person name="Naushad S."/>
            <person name="Barkema H.W."/>
            <person name="Luby C."/>
            <person name="Condas L.A."/>
            <person name="Nobrega D.B."/>
            <person name="Carson D.A."/>
            <person name="De Buck J."/>
        </authorList>
    </citation>
    <scope>NUCLEOTIDE SEQUENCE [LARGE SCALE GENOMIC DNA]</scope>
    <source>
        <strain evidence="4 5">SNUC 2993</strain>
    </source>
</reference>
<dbReference type="InterPro" id="IPR001345">
    <property type="entry name" value="PG/BPGM_mutase_AS"/>
</dbReference>
<gene>
    <name evidence="4" type="ORF">BU085_05690</name>
</gene>
<dbReference type="Pfam" id="PF00300">
    <property type="entry name" value="His_Phos_1"/>
    <property type="match status" value="1"/>
</dbReference>
<dbReference type="GO" id="GO:0004331">
    <property type="term" value="F:fructose-2,6-bisphosphate 2-phosphatase activity"/>
    <property type="evidence" value="ECO:0007669"/>
    <property type="project" value="TreeGrafter"/>
</dbReference>
<evidence type="ECO:0000313" key="5">
    <source>
        <dbReference type="Proteomes" id="UP000240717"/>
    </source>
</evidence>
<dbReference type="EMBL" id="PZEV01000015">
    <property type="protein sequence ID" value="PTI51223.1"/>
    <property type="molecule type" value="Genomic_DNA"/>
</dbReference>
<dbReference type="GO" id="GO:0043456">
    <property type="term" value="P:regulation of pentose-phosphate shunt"/>
    <property type="evidence" value="ECO:0007669"/>
    <property type="project" value="TreeGrafter"/>
</dbReference>
<feature type="binding site" evidence="3">
    <location>
        <begin position="9"/>
        <end position="16"/>
    </location>
    <ligand>
        <name>substrate</name>
    </ligand>
</feature>
<sequence length="196" mass="22344">MTKILYLMRHGQTVFNLKGKIQGASDSPLTDRGIEQAQAAARYFNNNKIEFDDLFTSSQERACDTLENAVPNHQQKYVRLKGLKEWHFGVFEGESIELLKKIKQPKTLYGDYVVPFGGESRLQVEQRMTDTLTEIMEHHSGKTTLAVSHGSTIGLFIRKCLGYEEGSSYDIGNCHILKFEYQDGQFNFIELIDPTI</sequence>
<protein>
    <submittedName>
        <fullName evidence="4">Histidine phosphatase family protein</fullName>
    </submittedName>
</protein>
<evidence type="ECO:0000256" key="2">
    <source>
        <dbReference type="PIRSR" id="PIRSR613078-1"/>
    </source>
</evidence>
<accession>A0A2T4Q0U6</accession>
<evidence type="ECO:0000313" key="4">
    <source>
        <dbReference type="EMBL" id="PTI51223.1"/>
    </source>
</evidence>
<dbReference type="PANTHER" id="PTHR46517:SF1">
    <property type="entry name" value="FRUCTOSE-2,6-BISPHOSPHATASE TIGAR"/>
    <property type="match status" value="1"/>
</dbReference>
<dbReference type="AlphaFoldDB" id="A0A2T4Q0U6"/>